<dbReference type="SFLD" id="SFLDS00019">
    <property type="entry name" value="Glutathione_Transferase_(cytos"/>
    <property type="match status" value="1"/>
</dbReference>
<name>A0A2G9I4Q6_9LAMI</name>
<dbReference type="InterPro" id="IPR010987">
    <property type="entry name" value="Glutathione-S-Trfase_C-like"/>
</dbReference>
<evidence type="ECO:0000259" key="7">
    <source>
        <dbReference type="PROSITE" id="PS50405"/>
    </source>
</evidence>
<reference evidence="9" key="1">
    <citation type="submission" date="2017-07" db="EMBL/GenBank/DDBJ databases">
        <authorList>
            <person name="Sun Z.S."/>
            <person name="Albrecht U."/>
            <person name="Echele G."/>
            <person name="Lee C.C."/>
        </authorList>
    </citation>
    <scope>NUCLEOTIDE SEQUENCE</scope>
    <source>
        <strain evidence="9">UFG-1</strain>
        <tissue evidence="9">Leaf</tissue>
    </source>
</reference>
<keyword evidence="10" id="KW-1185">Reference proteome</keyword>
<dbReference type="Gene3D" id="1.20.1050.10">
    <property type="match status" value="1"/>
</dbReference>
<feature type="domain" description="GST C-terminal" evidence="7">
    <location>
        <begin position="88"/>
        <end position="215"/>
    </location>
</feature>
<comment type="caution">
    <text evidence="9">The sequence shown here is derived from an EMBL/GenBank/DDBJ whole genome shotgun (WGS) entry which is preliminary data.</text>
</comment>
<dbReference type="PANTHER" id="PTHR43900">
    <property type="entry name" value="GLUTATHIONE S-TRANSFERASE RHO"/>
    <property type="match status" value="1"/>
</dbReference>
<dbReference type="AlphaFoldDB" id="A0A2G9I4Q6"/>
<dbReference type="InterPro" id="IPR036282">
    <property type="entry name" value="Glutathione-S-Trfase_C_sf"/>
</dbReference>
<evidence type="ECO:0000313" key="9">
    <source>
        <dbReference type="EMBL" id="PIN24742.1"/>
    </source>
</evidence>
<proteinExistence type="inferred from homology"/>
<evidence type="ECO:0000259" key="6">
    <source>
        <dbReference type="PROSITE" id="PS50404"/>
    </source>
</evidence>
<dbReference type="InterPro" id="IPR004045">
    <property type="entry name" value="Glutathione_S-Trfase_N"/>
</dbReference>
<dbReference type="Pfam" id="PF02798">
    <property type="entry name" value="GST_N"/>
    <property type="match status" value="1"/>
</dbReference>
<evidence type="ECO:0000256" key="4">
    <source>
        <dbReference type="ARBA" id="ARBA00047960"/>
    </source>
</evidence>
<dbReference type="PROSITE" id="PS50405">
    <property type="entry name" value="GST_CTER"/>
    <property type="match status" value="1"/>
</dbReference>
<protein>
    <recommendedName>
        <fullName evidence="2">glutathione transferase</fullName>
        <ecNumber evidence="2">2.5.1.18</ecNumber>
    </recommendedName>
    <alternativeName>
        <fullName evidence="5">GST class-phi</fullName>
    </alternativeName>
</protein>
<dbReference type="SFLD" id="SFLDG00358">
    <property type="entry name" value="Main_(cytGST)"/>
    <property type="match status" value="1"/>
</dbReference>
<evidence type="ECO:0000313" key="10">
    <source>
        <dbReference type="Proteomes" id="UP000231279"/>
    </source>
</evidence>
<dbReference type="CDD" id="cd03187">
    <property type="entry name" value="GST_C_Phi"/>
    <property type="match status" value="1"/>
</dbReference>
<dbReference type="Proteomes" id="UP000231279">
    <property type="component" value="Unassembled WGS sequence"/>
</dbReference>
<dbReference type="CDD" id="cd03053">
    <property type="entry name" value="GST_N_Phi"/>
    <property type="match status" value="1"/>
</dbReference>
<dbReference type="Pfam" id="PF00043">
    <property type="entry name" value="GST_C"/>
    <property type="match status" value="1"/>
</dbReference>
<dbReference type="STRING" id="429701.A0A2G9I4Q6"/>
<comment type="catalytic activity">
    <reaction evidence="4">
        <text>RX + glutathione = an S-substituted glutathione + a halide anion + H(+)</text>
        <dbReference type="Rhea" id="RHEA:16437"/>
        <dbReference type="ChEBI" id="CHEBI:15378"/>
        <dbReference type="ChEBI" id="CHEBI:16042"/>
        <dbReference type="ChEBI" id="CHEBI:17792"/>
        <dbReference type="ChEBI" id="CHEBI:57925"/>
        <dbReference type="ChEBI" id="CHEBI:90779"/>
        <dbReference type="EC" id="2.5.1.18"/>
    </reaction>
</comment>
<dbReference type="GO" id="GO:0009407">
    <property type="term" value="P:toxin catabolic process"/>
    <property type="evidence" value="ECO:0007669"/>
    <property type="project" value="UniProtKB-ARBA"/>
</dbReference>
<dbReference type="EMBL" id="NKXS01000364">
    <property type="protein sequence ID" value="PIN24742.1"/>
    <property type="molecule type" value="Genomic_DNA"/>
</dbReference>
<dbReference type="FunFam" id="1.20.1050.10:FF:000004">
    <property type="entry name" value="Glutathione S-transferase F2"/>
    <property type="match status" value="1"/>
</dbReference>
<evidence type="ECO:0000313" key="8">
    <source>
        <dbReference type="EMBL" id="PIN01542.1"/>
    </source>
</evidence>
<comment type="similarity">
    <text evidence="1">Belongs to the GST superfamily. Phi family.</text>
</comment>
<organism evidence="9 10">
    <name type="scientific">Handroanthus impetiginosus</name>
    <dbReference type="NCBI Taxonomy" id="429701"/>
    <lineage>
        <taxon>Eukaryota</taxon>
        <taxon>Viridiplantae</taxon>
        <taxon>Streptophyta</taxon>
        <taxon>Embryophyta</taxon>
        <taxon>Tracheophyta</taxon>
        <taxon>Spermatophyta</taxon>
        <taxon>Magnoliopsida</taxon>
        <taxon>eudicotyledons</taxon>
        <taxon>Gunneridae</taxon>
        <taxon>Pentapetalae</taxon>
        <taxon>asterids</taxon>
        <taxon>lamiids</taxon>
        <taxon>Lamiales</taxon>
        <taxon>Bignoniaceae</taxon>
        <taxon>Crescentiina</taxon>
        <taxon>Tabebuia alliance</taxon>
        <taxon>Handroanthus</taxon>
    </lineage>
</organism>
<reference evidence="10" key="2">
    <citation type="journal article" date="2018" name="Gigascience">
        <title>Genome assembly of the Pink Ipe (Handroanthus impetiginosus, Bignoniaceae), a highly valued, ecologically keystone Neotropical timber forest tree.</title>
        <authorList>
            <person name="Silva-Junior O.B."/>
            <person name="Grattapaglia D."/>
            <person name="Novaes E."/>
            <person name="Collevatti R.G."/>
        </authorList>
    </citation>
    <scope>NUCLEOTIDE SEQUENCE [LARGE SCALE GENOMIC DNA]</scope>
    <source>
        <strain evidence="10">cv. UFG-1</strain>
    </source>
</reference>
<evidence type="ECO:0000256" key="3">
    <source>
        <dbReference type="ARBA" id="ARBA00022679"/>
    </source>
</evidence>
<dbReference type="EMBL" id="NKXS01006368">
    <property type="protein sequence ID" value="PIN01542.1"/>
    <property type="molecule type" value="Genomic_DNA"/>
</dbReference>
<evidence type="ECO:0000256" key="2">
    <source>
        <dbReference type="ARBA" id="ARBA00012452"/>
    </source>
</evidence>
<dbReference type="InterPro" id="IPR040079">
    <property type="entry name" value="Glutathione_S-Trfase"/>
</dbReference>
<feature type="domain" description="GST N-terminal" evidence="6">
    <location>
        <begin position="1"/>
        <end position="81"/>
    </location>
</feature>
<dbReference type="EC" id="2.5.1.18" evidence="2"/>
<keyword evidence="3 9" id="KW-0808">Transferase</keyword>
<accession>A0A2G9I4Q6</accession>
<dbReference type="GO" id="GO:0005737">
    <property type="term" value="C:cytoplasm"/>
    <property type="evidence" value="ECO:0007669"/>
    <property type="project" value="TreeGrafter"/>
</dbReference>
<dbReference type="InterPro" id="IPR004046">
    <property type="entry name" value="GST_C"/>
</dbReference>
<dbReference type="PANTHER" id="PTHR43900:SF65">
    <property type="entry name" value="GLUTATHIONE TRANSFERASE"/>
    <property type="match status" value="1"/>
</dbReference>
<dbReference type="SUPFAM" id="SSF47616">
    <property type="entry name" value="GST C-terminal domain-like"/>
    <property type="match status" value="1"/>
</dbReference>
<dbReference type="Gene3D" id="3.40.30.10">
    <property type="entry name" value="Glutaredoxin"/>
    <property type="match status" value="1"/>
</dbReference>
<dbReference type="FunFam" id="3.40.30.10:FF:000016">
    <property type="entry name" value="Glutathione S-transferase F2"/>
    <property type="match status" value="1"/>
</dbReference>
<evidence type="ECO:0000256" key="1">
    <source>
        <dbReference type="ARBA" id="ARBA00010128"/>
    </source>
</evidence>
<dbReference type="GO" id="GO:0043295">
    <property type="term" value="F:glutathione binding"/>
    <property type="evidence" value="ECO:0007669"/>
    <property type="project" value="TreeGrafter"/>
</dbReference>
<gene>
    <name evidence="9" type="ORF">CDL12_02533</name>
    <name evidence="8" type="ORF">CDL12_25949</name>
</gene>
<dbReference type="InterPro" id="IPR034347">
    <property type="entry name" value="GST_Phi_C"/>
</dbReference>
<dbReference type="GO" id="GO:0006749">
    <property type="term" value="P:glutathione metabolic process"/>
    <property type="evidence" value="ECO:0007669"/>
    <property type="project" value="TreeGrafter"/>
</dbReference>
<reference evidence="9" key="3">
    <citation type="journal article" date="2018" name="Gigascience">
        <title>Genome assembly of the pink ipe (Handroanthus impetiginosus, Bignoniaceae), a highly-valued ecologically keystone neotropical timber forest tree.</title>
        <authorList>
            <person name="Silva-Junior O.B."/>
            <person name="Novaes E."/>
            <person name="Grattapaglia D."/>
            <person name="Collevatti R.G."/>
        </authorList>
    </citation>
    <scope>NUCLEOTIDE SEQUENCE [LARGE SCALE GENOMIC DNA]</scope>
    <source>
        <strain evidence="9">UFG-1</strain>
        <tissue evidence="9">Leaf</tissue>
    </source>
</reference>
<dbReference type="OrthoDB" id="422574at2759"/>
<dbReference type="InterPro" id="IPR036249">
    <property type="entry name" value="Thioredoxin-like_sf"/>
</dbReference>
<dbReference type="SUPFAM" id="SSF52833">
    <property type="entry name" value="Thioredoxin-like"/>
    <property type="match status" value="1"/>
</dbReference>
<evidence type="ECO:0000256" key="5">
    <source>
        <dbReference type="ARBA" id="ARBA00081070"/>
    </source>
</evidence>
<dbReference type="GO" id="GO:0004364">
    <property type="term" value="F:glutathione transferase activity"/>
    <property type="evidence" value="ECO:0007669"/>
    <property type="project" value="UniProtKB-EC"/>
</dbReference>
<sequence length="215" mass="24947">MVVKVYGPAYASPKRVIACLIEKGIEFEVVDIDILKGENTSPQYLNLQPFGVVPVIQDGDYTLYESRAIMRYYAEKYKSQGTQLLGNTVEERGQVEQWLEVEAQNFHAPVYDLVTQVLFGPLLGITRDETRLRQDEEKLVRVFDVYEERLRTSKYLAGDSFSLADLSHLAFGHYLMSSLKKEYLIRDRKHVSAWWDDISNRPSWKKVVQLYPYPV</sequence>
<dbReference type="PROSITE" id="PS50404">
    <property type="entry name" value="GST_NTER"/>
    <property type="match status" value="1"/>
</dbReference>